<dbReference type="KEGG" id="rhom:FRIFI_1028"/>
<reference evidence="2 3" key="1">
    <citation type="submission" date="2014-09" db="EMBL/GenBank/DDBJ databases">
        <authorList>
            <person name="Hornung B.V."/>
        </authorList>
    </citation>
    <scope>NUCLEOTIDE SEQUENCE [LARGE SCALE GENOMIC DNA]</scope>
    <source>
        <strain evidence="2 3">FRIFI</strain>
    </source>
</reference>
<dbReference type="AlphaFoldDB" id="A0A2P2BQE4"/>
<keyword evidence="1" id="KW-1133">Transmembrane helix</keyword>
<name>A0A2P2BQE4_9FIRM</name>
<dbReference type="Proteomes" id="UP000245695">
    <property type="component" value="Chromosome 1"/>
</dbReference>
<evidence type="ECO:0000256" key="1">
    <source>
        <dbReference type="SAM" id="Phobius"/>
    </source>
</evidence>
<proteinExistence type="predicted"/>
<evidence type="ECO:0008006" key="4">
    <source>
        <dbReference type="Google" id="ProtNLM"/>
    </source>
</evidence>
<dbReference type="Pfam" id="PF10694">
    <property type="entry name" value="DUF2500"/>
    <property type="match status" value="1"/>
</dbReference>
<gene>
    <name evidence="2" type="ORF">FRIFI_1028</name>
</gene>
<dbReference type="Gene3D" id="2.40.50.660">
    <property type="match status" value="1"/>
</dbReference>
<accession>A0A2P2BQE4</accession>
<evidence type="ECO:0000313" key="2">
    <source>
        <dbReference type="EMBL" id="CEI72568.1"/>
    </source>
</evidence>
<evidence type="ECO:0000313" key="3">
    <source>
        <dbReference type="Proteomes" id="UP000245695"/>
    </source>
</evidence>
<protein>
    <recommendedName>
        <fullName evidence="4">DUF2500 domain-containing protein</fullName>
    </recommendedName>
</protein>
<keyword evidence="1" id="KW-0812">Transmembrane</keyword>
<dbReference type="InterPro" id="IPR019635">
    <property type="entry name" value="DUF2500"/>
</dbReference>
<organism evidence="2 3">
    <name type="scientific">Romboutsia hominis</name>
    <dbReference type="NCBI Taxonomy" id="1507512"/>
    <lineage>
        <taxon>Bacteria</taxon>
        <taxon>Bacillati</taxon>
        <taxon>Bacillota</taxon>
        <taxon>Clostridia</taxon>
        <taxon>Peptostreptococcales</taxon>
        <taxon>Peptostreptococcaceae</taxon>
        <taxon>Romboutsia</taxon>
    </lineage>
</organism>
<feature type="transmembrane region" description="Helical" evidence="1">
    <location>
        <begin position="12"/>
        <end position="33"/>
    </location>
</feature>
<keyword evidence="3" id="KW-1185">Reference proteome</keyword>
<keyword evidence="1" id="KW-0472">Membrane</keyword>
<dbReference type="EMBL" id="LN650648">
    <property type="protein sequence ID" value="CEI72568.1"/>
    <property type="molecule type" value="Genomic_DNA"/>
</dbReference>
<sequence>MDMYYGEPTFDLFTIMFFIIFFLILGTIIINIIKGFNQWSYNNKQPILDVKSKVVSKRSEVIRHAGHIDSNGTHHNGGSSTNYYITFEFESKDRMEFSVSGKEFGMIVEGDIGVLKFQGSRYLEFKRDI</sequence>